<proteinExistence type="predicted"/>
<sequence length="326" mass="37278">DALSERRKRWITLLRSRKYQPLIAEVLEQELPKYANSTVVLPDSLGLASITRECIHILASAPLVFAAAVDGTLAQRFLTDPELQRQYAVFQGRAHVQPSIYIHLLVDEEGVAPTAEQYMLVRDTLLKYVNAGNEHEELAWAIDNITRPMTSRTEMATGHRKYLWTKKRSPKHLATLHRLSAGILHRYNSTPPSLRNTPLTFPPAECGYSFNSHIRLAQHRNRQSSNYVMNLVEDICTYLFKTSQHFSMHQYIIYLVFRPEQAALAEIFCSGLLQVWVDEGGGLNAYPAGRSVASAGRIGLKEWREHEKWVEGNTRLNEELRGQRER</sequence>
<dbReference type="AlphaFoldDB" id="A0A6A5THP6"/>
<evidence type="ECO:0000313" key="1">
    <source>
        <dbReference type="EMBL" id="KAF1952383.1"/>
    </source>
</evidence>
<reference evidence="1" key="1">
    <citation type="journal article" date="2020" name="Stud. Mycol.">
        <title>101 Dothideomycetes genomes: a test case for predicting lifestyles and emergence of pathogens.</title>
        <authorList>
            <person name="Haridas S."/>
            <person name="Albert R."/>
            <person name="Binder M."/>
            <person name="Bloem J."/>
            <person name="Labutti K."/>
            <person name="Salamov A."/>
            <person name="Andreopoulos B."/>
            <person name="Baker S."/>
            <person name="Barry K."/>
            <person name="Bills G."/>
            <person name="Bluhm B."/>
            <person name="Cannon C."/>
            <person name="Castanera R."/>
            <person name="Culley D."/>
            <person name="Daum C."/>
            <person name="Ezra D."/>
            <person name="Gonzalez J."/>
            <person name="Henrissat B."/>
            <person name="Kuo A."/>
            <person name="Liang C."/>
            <person name="Lipzen A."/>
            <person name="Lutzoni F."/>
            <person name="Magnuson J."/>
            <person name="Mondo S."/>
            <person name="Nolan M."/>
            <person name="Ohm R."/>
            <person name="Pangilinan J."/>
            <person name="Park H.-J."/>
            <person name="Ramirez L."/>
            <person name="Alfaro M."/>
            <person name="Sun H."/>
            <person name="Tritt A."/>
            <person name="Yoshinaga Y."/>
            <person name="Zwiers L.-H."/>
            <person name="Turgeon B."/>
            <person name="Goodwin S."/>
            <person name="Spatafora J."/>
            <person name="Crous P."/>
            <person name="Grigoriev I."/>
        </authorList>
    </citation>
    <scope>NUCLEOTIDE SEQUENCE</scope>
    <source>
        <strain evidence="1">CBS 675.92</strain>
    </source>
</reference>
<keyword evidence="2" id="KW-1185">Reference proteome</keyword>
<feature type="non-terminal residue" evidence="1">
    <location>
        <position position="326"/>
    </location>
</feature>
<accession>A0A6A5THP6</accession>
<dbReference type="OrthoDB" id="3440338at2759"/>
<name>A0A6A5THP6_9PLEO</name>
<feature type="non-terminal residue" evidence="1">
    <location>
        <position position="1"/>
    </location>
</feature>
<gene>
    <name evidence="1" type="ORF">CC80DRAFT_370320</name>
</gene>
<dbReference type="Proteomes" id="UP000800035">
    <property type="component" value="Unassembled WGS sequence"/>
</dbReference>
<evidence type="ECO:0000313" key="2">
    <source>
        <dbReference type="Proteomes" id="UP000800035"/>
    </source>
</evidence>
<dbReference type="EMBL" id="ML977011">
    <property type="protein sequence ID" value="KAF1952383.1"/>
    <property type="molecule type" value="Genomic_DNA"/>
</dbReference>
<organism evidence="1 2">
    <name type="scientific">Byssothecium circinans</name>
    <dbReference type="NCBI Taxonomy" id="147558"/>
    <lineage>
        <taxon>Eukaryota</taxon>
        <taxon>Fungi</taxon>
        <taxon>Dikarya</taxon>
        <taxon>Ascomycota</taxon>
        <taxon>Pezizomycotina</taxon>
        <taxon>Dothideomycetes</taxon>
        <taxon>Pleosporomycetidae</taxon>
        <taxon>Pleosporales</taxon>
        <taxon>Massarineae</taxon>
        <taxon>Massarinaceae</taxon>
        <taxon>Byssothecium</taxon>
    </lineage>
</organism>
<protein>
    <submittedName>
        <fullName evidence="1">Uncharacterized protein</fullName>
    </submittedName>
</protein>